<dbReference type="AlphaFoldDB" id="I0EN80"/>
<sequence>MTELKQIKIISDGSFLSHTNPQSATGAFVAIFNNKEFPYYVDKYKCNKNAHYAEIKTINLALELMLSLGKWIQEYSIHFYTDIANNLPSPHNKCSNYGENERFCILKHILEKKNSLHFIYTNMDLSTHLNNCHYLSLNRHTFAKKCELRNALNLHYLSLEFSVEKIRNKILKYLKQNLIKKA</sequence>
<proteinExistence type="predicted"/>
<dbReference type="STRING" id="182217.HCW_05685"/>
<dbReference type="HOGENOM" id="CLU_1480101_0_0_7"/>
<dbReference type="Proteomes" id="UP000005010">
    <property type="component" value="Chromosome"/>
</dbReference>
<name>I0EN80_HELC0</name>
<keyword evidence="2" id="KW-1185">Reference proteome</keyword>
<accession>I0EN80</accession>
<dbReference type="RefSeq" id="WP_014661269.1">
    <property type="nucleotide sequence ID" value="NC_017737.1"/>
</dbReference>
<evidence type="ECO:0000313" key="1">
    <source>
        <dbReference type="EMBL" id="AFI04399.1"/>
    </source>
</evidence>
<evidence type="ECO:0008006" key="3">
    <source>
        <dbReference type="Google" id="ProtNLM"/>
    </source>
</evidence>
<reference evidence="2" key="1">
    <citation type="submission" date="2012-04" db="EMBL/GenBank/DDBJ databases">
        <title>Complete genome sequence of Helicobacter cetorum strain MIT 00-7128.</title>
        <authorList>
            <person name="Kersulyte D."/>
            <person name="Berg D.E."/>
        </authorList>
    </citation>
    <scope>NUCLEOTIDE SEQUENCE [LARGE SCALE GENOMIC DNA]</scope>
    <source>
        <strain evidence="2">MIT 00-7128</strain>
    </source>
</reference>
<dbReference type="PATRIC" id="fig|182217.3.peg.1206"/>
<evidence type="ECO:0000313" key="2">
    <source>
        <dbReference type="Proteomes" id="UP000005010"/>
    </source>
</evidence>
<dbReference type="KEGG" id="hce:HCW_05685"/>
<organism evidence="1 2">
    <name type="scientific">Helicobacter cetorum (strain ATCC BAA-429 / MIT 00-7128)</name>
    <dbReference type="NCBI Taxonomy" id="182217"/>
    <lineage>
        <taxon>Bacteria</taxon>
        <taxon>Pseudomonadati</taxon>
        <taxon>Campylobacterota</taxon>
        <taxon>Epsilonproteobacteria</taxon>
        <taxon>Campylobacterales</taxon>
        <taxon>Helicobacteraceae</taxon>
        <taxon>Helicobacter</taxon>
    </lineage>
</organism>
<gene>
    <name evidence="1" type="ordered locus">HCW_05685</name>
</gene>
<dbReference type="EMBL" id="CP003479">
    <property type="protein sequence ID" value="AFI04399.1"/>
    <property type="molecule type" value="Genomic_DNA"/>
</dbReference>
<protein>
    <recommendedName>
        <fullName evidence="3">RNase H type-1 domain-containing protein</fullName>
    </recommendedName>
</protein>